<dbReference type="AlphaFoldDB" id="A0A2H0UNG0"/>
<evidence type="ECO:0000256" key="4">
    <source>
        <dbReference type="ARBA" id="ARBA00022692"/>
    </source>
</evidence>
<accession>A0A2H0UNG0</accession>
<dbReference type="SUPFAM" id="SSF81330">
    <property type="entry name" value="Gated mechanosensitive channel"/>
    <property type="match status" value="1"/>
</dbReference>
<dbReference type="GO" id="GO:0005886">
    <property type="term" value="C:plasma membrane"/>
    <property type="evidence" value="ECO:0007669"/>
    <property type="project" value="UniProtKB-SubCell"/>
</dbReference>
<evidence type="ECO:0000256" key="3">
    <source>
        <dbReference type="ARBA" id="ARBA00022475"/>
    </source>
</evidence>
<evidence type="ECO:0000256" key="6">
    <source>
        <dbReference type="ARBA" id="ARBA00023065"/>
    </source>
</evidence>
<keyword evidence="8 9" id="KW-0407">Ion channel</keyword>
<evidence type="ECO:0000256" key="8">
    <source>
        <dbReference type="ARBA" id="ARBA00023303"/>
    </source>
</evidence>
<dbReference type="NCBIfam" id="TIGR00220">
    <property type="entry name" value="mscL"/>
    <property type="match status" value="1"/>
</dbReference>
<feature type="transmembrane region" description="Helical" evidence="9">
    <location>
        <begin position="86"/>
        <end position="104"/>
    </location>
</feature>
<evidence type="ECO:0000256" key="1">
    <source>
        <dbReference type="ARBA" id="ARBA00004141"/>
    </source>
</evidence>
<proteinExistence type="inferred from homology"/>
<feature type="transmembrane region" description="Helical" evidence="9">
    <location>
        <begin position="20"/>
        <end position="38"/>
    </location>
</feature>
<evidence type="ECO:0000256" key="9">
    <source>
        <dbReference type="HAMAP-Rule" id="MF_00115"/>
    </source>
</evidence>
<dbReference type="PANTHER" id="PTHR30266">
    <property type="entry name" value="MECHANOSENSITIVE CHANNEL MSCL"/>
    <property type="match status" value="1"/>
</dbReference>
<evidence type="ECO:0000256" key="5">
    <source>
        <dbReference type="ARBA" id="ARBA00022989"/>
    </source>
</evidence>
<dbReference type="InterPro" id="IPR037673">
    <property type="entry name" value="MSC/AndL"/>
</dbReference>
<gene>
    <name evidence="9 10" type="primary">mscL</name>
    <name evidence="10" type="ORF">COU10_01805</name>
</gene>
<dbReference type="Proteomes" id="UP000230903">
    <property type="component" value="Unassembled WGS sequence"/>
</dbReference>
<sequence length="117" mass="12862">MKNFFSEFKEFAIKGNILDLSIGVIIGGAFGKIISSFVNDLVLAPLSFVVGKANFTDYFLTLSGGDFATLAEAKTAGAITLNYGSFLTQVVDFLILALIIFLVVRQINRFRRKKETI</sequence>
<dbReference type="Pfam" id="PF01741">
    <property type="entry name" value="MscL"/>
    <property type="match status" value="1"/>
</dbReference>
<dbReference type="Gene3D" id="1.10.1200.120">
    <property type="entry name" value="Large-conductance mechanosensitive channel, MscL, domain 1"/>
    <property type="match status" value="1"/>
</dbReference>
<comment type="subcellular location">
    <subcellularLocation>
        <location evidence="9">Cell membrane</location>
        <topology evidence="9">Multi-pass membrane protein</topology>
    </subcellularLocation>
    <subcellularLocation>
        <location evidence="1">Membrane</location>
        <topology evidence="1">Multi-pass membrane protein</topology>
    </subcellularLocation>
</comment>
<comment type="caution">
    <text evidence="10">The sequence shown here is derived from an EMBL/GenBank/DDBJ whole genome shotgun (WGS) entry which is preliminary data.</text>
</comment>
<keyword evidence="3 9" id="KW-1003">Cell membrane</keyword>
<dbReference type="InterPro" id="IPR001185">
    <property type="entry name" value="MS_channel"/>
</dbReference>
<comment type="subunit">
    <text evidence="9">Homopentamer.</text>
</comment>
<dbReference type="GO" id="GO:0008381">
    <property type="term" value="F:mechanosensitive monoatomic ion channel activity"/>
    <property type="evidence" value="ECO:0007669"/>
    <property type="project" value="UniProtKB-UniRule"/>
</dbReference>
<keyword evidence="2 9" id="KW-0813">Transport</keyword>
<keyword evidence="5 9" id="KW-1133">Transmembrane helix</keyword>
<dbReference type="HAMAP" id="MF_00115">
    <property type="entry name" value="MscL"/>
    <property type="match status" value="1"/>
</dbReference>
<organism evidence="10 11">
    <name type="scientific">Candidatus Harrisonbacteria bacterium CG10_big_fil_rev_8_21_14_0_10_45_28</name>
    <dbReference type="NCBI Taxonomy" id="1974586"/>
    <lineage>
        <taxon>Bacteria</taxon>
        <taxon>Candidatus Harrisoniibacteriota</taxon>
    </lineage>
</organism>
<evidence type="ECO:0000313" key="10">
    <source>
        <dbReference type="EMBL" id="PIR87957.1"/>
    </source>
</evidence>
<dbReference type="PRINTS" id="PR01264">
    <property type="entry name" value="MECHCHANNEL"/>
</dbReference>
<evidence type="ECO:0000256" key="2">
    <source>
        <dbReference type="ARBA" id="ARBA00022448"/>
    </source>
</evidence>
<dbReference type="EMBL" id="PFBC01000029">
    <property type="protein sequence ID" value="PIR87957.1"/>
    <property type="molecule type" value="Genomic_DNA"/>
</dbReference>
<keyword evidence="6 9" id="KW-0406">Ion transport</keyword>
<dbReference type="InterPro" id="IPR036019">
    <property type="entry name" value="MscL_channel"/>
</dbReference>
<comment type="similarity">
    <text evidence="9">Belongs to the MscL family.</text>
</comment>
<reference evidence="11" key="1">
    <citation type="submission" date="2017-09" db="EMBL/GenBank/DDBJ databases">
        <title>Depth-based differentiation of microbial function through sediment-hosted aquifers and enrichment of novel symbionts in the deep terrestrial subsurface.</title>
        <authorList>
            <person name="Probst A.J."/>
            <person name="Ladd B."/>
            <person name="Jarett J.K."/>
            <person name="Geller-Mcgrath D.E."/>
            <person name="Sieber C.M.K."/>
            <person name="Emerson J.B."/>
            <person name="Anantharaman K."/>
            <person name="Thomas B.C."/>
            <person name="Malmstrom R."/>
            <person name="Stieglmeier M."/>
            <person name="Klingl A."/>
            <person name="Woyke T."/>
            <person name="Ryan C.M."/>
            <person name="Banfield J.F."/>
        </authorList>
    </citation>
    <scope>NUCLEOTIDE SEQUENCE [LARGE SCALE GENOMIC DNA]</scope>
</reference>
<comment type="function">
    <text evidence="9">Channel that opens in response to stretch forces in the membrane lipid bilayer. May participate in the regulation of osmotic pressure changes within the cell.</text>
</comment>
<evidence type="ECO:0000313" key="11">
    <source>
        <dbReference type="Proteomes" id="UP000230903"/>
    </source>
</evidence>
<evidence type="ECO:0000256" key="7">
    <source>
        <dbReference type="ARBA" id="ARBA00023136"/>
    </source>
</evidence>
<keyword evidence="4 9" id="KW-0812">Transmembrane</keyword>
<name>A0A2H0UNG0_9BACT</name>
<dbReference type="PANTHER" id="PTHR30266:SF2">
    <property type="entry name" value="LARGE-CONDUCTANCE MECHANOSENSITIVE CHANNEL"/>
    <property type="match status" value="1"/>
</dbReference>
<protein>
    <recommendedName>
        <fullName evidence="9">Large-conductance mechanosensitive channel</fullName>
    </recommendedName>
</protein>
<keyword evidence="7 9" id="KW-0472">Membrane</keyword>